<feature type="domain" description="Amine oxidase" evidence="11">
    <location>
        <begin position="32"/>
        <end position="468"/>
    </location>
</feature>
<dbReference type="SUPFAM" id="SSF51905">
    <property type="entry name" value="FAD/NAD(P)-binding domain"/>
    <property type="match status" value="1"/>
</dbReference>
<dbReference type="InterPro" id="IPR050703">
    <property type="entry name" value="Flavin_MAO"/>
</dbReference>
<dbReference type="PRINTS" id="PR00757">
    <property type="entry name" value="AMINEOXDASEF"/>
</dbReference>
<dbReference type="AlphaFoldDB" id="A0A7R9CY56"/>
<dbReference type="Gene3D" id="3.50.50.60">
    <property type="entry name" value="FAD/NAD(P)-binding domain"/>
    <property type="match status" value="1"/>
</dbReference>
<evidence type="ECO:0000256" key="9">
    <source>
        <dbReference type="PIRSR" id="PIRSR601613-1"/>
    </source>
</evidence>
<dbReference type="EC" id="1.4.3.-" evidence="10"/>
<comment type="subcellular location">
    <subcellularLocation>
        <location evidence="2">Mitochondrion outer membrane</location>
        <topology evidence="2">Single-pass type IV membrane protein</topology>
        <orientation evidence="2">Cytoplasmic side</orientation>
    </subcellularLocation>
</comment>
<sequence>MTASNSNQHRHRAPSHMIFWQAKLSTCCFSRAGLSSARLLVSHGVDVVVLEAVDRVGGRTLTVHPPDDDPSVPKFGWADLGASYVGPSQNHILRLCKELGLGTYLCSDKQDFIHYSKGRQFCYQTTWPNLWWSNPLAYLEVVYMCRLMDNMSKEIPLDKPWKAPRAKEWDKLTVQDFLSRHCWTKDGVEFLLALCSNNNTADGHEMSLLYYLWYMCQGGGLLQPLECERRRPGTQNRGWLTTERVHLNQPVVKINYSTKGVCVQTLDGTEFTGTHLILALPPPLQMKIHFDPPLSSHRYGLLQRSPMGLVLKCIIFFNHPFWAEKGYNGLVTCNDDIEVVGLAAEDFKPGVQLAGMICFMYGDQALRMANKTEEERKKKVCQTLSNFFKTHAALKPVHYMDKIWSQDTYVGGGYTCYYPPGVLSKYGPAIRESIGGCIFLAGSETALQWTGYMSGAVEAGERAAREVLYSCGKISSSDVYVEEPEFVEVPIQPLEQSLLEQFIPSIGEDDRPILLGVDNTLVLHVLPSGKGSVFNSNAVQSLHPYICNELRHRRWETFWIESQTNPADVYSKLALQRLLTEEAETANEFDTTTIPTSRFDLLLLAADSSRPLRLSLLGPSLLLLCTKVRCESIKAAVGGVATNRSPDRWSPSLLYSAEALVKNEEGPKDSPKQREETRASFGAHFFIEE</sequence>
<evidence type="ECO:0000313" key="12">
    <source>
        <dbReference type="EMBL" id="CAD7404530.1"/>
    </source>
</evidence>
<evidence type="ECO:0000256" key="6">
    <source>
        <dbReference type="ARBA" id="ARBA00048448"/>
    </source>
</evidence>
<dbReference type="Gene3D" id="3.90.660.10">
    <property type="match status" value="1"/>
</dbReference>
<dbReference type="InterPro" id="IPR001613">
    <property type="entry name" value="Flavin_amine_oxidase"/>
</dbReference>
<evidence type="ECO:0000256" key="7">
    <source>
        <dbReference type="ARBA" id="ARBA00049354"/>
    </source>
</evidence>
<protein>
    <recommendedName>
        <fullName evidence="10">Amine oxidase</fullName>
        <ecNumber evidence="10">1.4.3.-</ecNumber>
    </recommendedName>
</protein>
<gene>
    <name evidence="12" type="ORF">TPSB3V08_LOCUS4542</name>
</gene>
<evidence type="ECO:0000256" key="5">
    <source>
        <dbReference type="ARBA" id="ARBA00045409"/>
    </source>
</evidence>
<comment type="similarity">
    <text evidence="3 10">Belongs to the flavin monoamine oxidase family.</text>
</comment>
<comment type="function">
    <text evidence="5">Catalyzes the oxidative deamination of primary and some secondary amines such as neurotransmitters, and exogenous amines including the tertiary amine, neurotoxin 1-methyl-4-phenyl-1,2,3,6-tetrahydropyridine (MPTP), with concomitant reduction of oxygen to hydrogen peroxide and participates in the metabolism of neuroactive and vasoactive amines in the central nervous system and peripheral tissues. Preferentially degrades benzylamine and phenylethylamine.</text>
</comment>
<comment type="catalytic activity">
    <reaction evidence="6">
        <text>a secondary aliphatic amine + O2 + H2O = a primary amine + an aldehyde + H2O2</text>
        <dbReference type="Rhea" id="RHEA:26414"/>
        <dbReference type="ChEBI" id="CHEBI:15377"/>
        <dbReference type="ChEBI" id="CHEBI:15379"/>
        <dbReference type="ChEBI" id="CHEBI:16240"/>
        <dbReference type="ChEBI" id="CHEBI:17478"/>
        <dbReference type="ChEBI" id="CHEBI:58855"/>
        <dbReference type="ChEBI" id="CHEBI:65296"/>
        <dbReference type="EC" id="1.4.3.4"/>
    </reaction>
</comment>
<evidence type="ECO:0000259" key="11">
    <source>
        <dbReference type="Pfam" id="PF01593"/>
    </source>
</evidence>
<proteinExistence type="inferred from homology"/>
<reference evidence="12" key="1">
    <citation type="submission" date="2020-11" db="EMBL/GenBank/DDBJ databases">
        <authorList>
            <person name="Tran Van P."/>
        </authorList>
    </citation>
    <scope>NUCLEOTIDE SEQUENCE</scope>
</reference>
<comment type="catalytic activity">
    <reaction evidence="7">
        <text>benzylamine + O2 + H2O = benzaldehyde + H2O2 + NH4(+)</text>
        <dbReference type="Rhea" id="RHEA:59424"/>
        <dbReference type="ChEBI" id="CHEBI:15377"/>
        <dbReference type="ChEBI" id="CHEBI:15379"/>
        <dbReference type="ChEBI" id="CHEBI:16240"/>
        <dbReference type="ChEBI" id="CHEBI:17169"/>
        <dbReference type="ChEBI" id="CHEBI:28938"/>
        <dbReference type="ChEBI" id="CHEBI:225238"/>
    </reaction>
    <physiologicalReaction direction="left-to-right" evidence="7">
        <dbReference type="Rhea" id="RHEA:59425"/>
    </physiologicalReaction>
</comment>
<keyword evidence="10" id="KW-0274">FAD</keyword>
<dbReference type="SUPFAM" id="SSF54373">
    <property type="entry name" value="FAD-linked reductases, C-terminal domain"/>
    <property type="match status" value="1"/>
</dbReference>
<dbReference type="Gene3D" id="1.10.405.10">
    <property type="entry name" value="Guanine Nucleotide Dissociation Inhibitor, domain 1"/>
    <property type="match status" value="1"/>
</dbReference>
<accession>A0A7R9CY56</accession>
<dbReference type="GO" id="GO:0005741">
    <property type="term" value="C:mitochondrial outer membrane"/>
    <property type="evidence" value="ECO:0007669"/>
    <property type="project" value="UniProtKB-SubCell"/>
</dbReference>
<dbReference type="EMBL" id="OD002202">
    <property type="protein sequence ID" value="CAD7404530.1"/>
    <property type="molecule type" value="Genomic_DNA"/>
</dbReference>
<comment type="catalytic activity">
    <reaction evidence="8">
        <text>N-acetylputrescine + O2 + H2O = 4-acetamidobutanal + H2O2 + NH4(+)</text>
        <dbReference type="Rhea" id="RHEA:70283"/>
        <dbReference type="ChEBI" id="CHEBI:7386"/>
        <dbReference type="ChEBI" id="CHEBI:15377"/>
        <dbReference type="ChEBI" id="CHEBI:15379"/>
        <dbReference type="ChEBI" id="CHEBI:16240"/>
        <dbReference type="ChEBI" id="CHEBI:28938"/>
        <dbReference type="ChEBI" id="CHEBI:58263"/>
    </reaction>
    <physiologicalReaction direction="left-to-right" evidence="8">
        <dbReference type="Rhea" id="RHEA:70284"/>
    </physiologicalReaction>
</comment>
<feature type="binding site" evidence="9">
    <location>
        <position position="444"/>
    </location>
    <ligand>
        <name>FAD</name>
        <dbReference type="ChEBI" id="CHEBI:57692"/>
    </ligand>
</feature>
<evidence type="ECO:0000256" key="3">
    <source>
        <dbReference type="ARBA" id="ARBA00005995"/>
    </source>
</evidence>
<keyword evidence="4 10" id="KW-0560">Oxidoreductase</keyword>
<dbReference type="InterPro" id="IPR002937">
    <property type="entry name" value="Amino_oxidase"/>
</dbReference>
<comment type="cofactor">
    <cofactor evidence="1 10">
        <name>FAD</name>
        <dbReference type="ChEBI" id="CHEBI:57692"/>
    </cofactor>
</comment>
<feature type="binding site" evidence="9">
    <location>
        <begin position="51"/>
        <end position="52"/>
    </location>
    <ligand>
        <name>FAD</name>
        <dbReference type="ChEBI" id="CHEBI:57692"/>
    </ligand>
</feature>
<dbReference type="PANTHER" id="PTHR43563:SF1">
    <property type="entry name" value="AMINE OXIDASE [FLAVIN-CONTAINING] B"/>
    <property type="match status" value="1"/>
</dbReference>
<dbReference type="PANTHER" id="PTHR43563">
    <property type="entry name" value="AMINE OXIDASE"/>
    <property type="match status" value="1"/>
</dbReference>
<organism evidence="12">
    <name type="scientific">Timema poppense</name>
    <name type="common">Walking stick</name>
    <dbReference type="NCBI Taxonomy" id="170557"/>
    <lineage>
        <taxon>Eukaryota</taxon>
        <taxon>Metazoa</taxon>
        <taxon>Ecdysozoa</taxon>
        <taxon>Arthropoda</taxon>
        <taxon>Hexapoda</taxon>
        <taxon>Insecta</taxon>
        <taxon>Pterygota</taxon>
        <taxon>Neoptera</taxon>
        <taxon>Polyneoptera</taxon>
        <taxon>Phasmatodea</taxon>
        <taxon>Timematodea</taxon>
        <taxon>Timematoidea</taxon>
        <taxon>Timematidae</taxon>
        <taxon>Timema</taxon>
    </lineage>
</organism>
<name>A0A7R9CY56_TIMPO</name>
<dbReference type="Pfam" id="PF01593">
    <property type="entry name" value="Amino_oxidase"/>
    <property type="match status" value="1"/>
</dbReference>
<evidence type="ECO:0000256" key="1">
    <source>
        <dbReference type="ARBA" id="ARBA00001974"/>
    </source>
</evidence>
<dbReference type="GO" id="GO:0008131">
    <property type="term" value="F:primary methylamine oxidase activity"/>
    <property type="evidence" value="ECO:0007669"/>
    <property type="project" value="UniProtKB-ARBA"/>
</dbReference>
<feature type="binding site" evidence="9">
    <location>
        <position position="359"/>
    </location>
    <ligand>
        <name>substrate</name>
    </ligand>
</feature>
<dbReference type="InterPro" id="IPR036188">
    <property type="entry name" value="FAD/NAD-bd_sf"/>
</dbReference>
<evidence type="ECO:0000256" key="8">
    <source>
        <dbReference type="ARBA" id="ARBA00049430"/>
    </source>
</evidence>
<evidence type="ECO:0000256" key="10">
    <source>
        <dbReference type="RuleBase" id="RU362067"/>
    </source>
</evidence>
<evidence type="ECO:0000256" key="2">
    <source>
        <dbReference type="ARBA" id="ARBA00004362"/>
    </source>
</evidence>
<evidence type="ECO:0000256" key="4">
    <source>
        <dbReference type="ARBA" id="ARBA00023002"/>
    </source>
</evidence>
<feature type="binding site" evidence="9">
    <location>
        <position position="251"/>
    </location>
    <ligand>
        <name>FAD</name>
        <dbReference type="ChEBI" id="CHEBI:57692"/>
    </ligand>
</feature>
<keyword evidence="10" id="KW-0285">Flavoprotein</keyword>
<dbReference type="GO" id="GO:0097621">
    <property type="term" value="F:monoamine oxidase activity"/>
    <property type="evidence" value="ECO:0007669"/>
    <property type="project" value="UniProtKB-EC"/>
</dbReference>